<evidence type="ECO:0000313" key="8">
    <source>
        <dbReference type="EMBL" id="KFB38678.1"/>
    </source>
</evidence>
<dbReference type="VEuPathDB" id="VectorBase:ASIC006073"/>
<protein>
    <submittedName>
        <fullName evidence="8">AGAP013497-PA-like protein</fullName>
    </submittedName>
</protein>
<keyword evidence="1 7" id="KW-0812">Transmembrane</keyword>
<dbReference type="OMA" id="ILYAMRG"/>
<accession>A0A084VL34</accession>
<feature type="transmembrane region" description="Helical" evidence="7">
    <location>
        <begin position="44"/>
        <end position="69"/>
    </location>
</feature>
<name>A0A084VL34_ANOSI</name>
<evidence type="ECO:0000313" key="9">
    <source>
        <dbReference type="EnsemblMetazoa" id="ASIC006073-PA"/>
    </source>
</evidence>
<dbReference type="EMBL" id="ATLV01014403">
    <property type="status" value="NOT_ANNOTATED_CDS"/>
    <property type="molecule type" value="Genomic_DNA"/>
</dbReference>
<evidence type="ECO:0000256" key="2">
    <source>
        <dbReference type="ARBA" id="ARBA00022824"/>
    </source>
</evidence>
<sequence>MGRRKKRNDQLQTANDADVAMQQQSEPNTEQDDPYSIPLHSRQAAFAILWLLVYSFAMFTLPFGAFYGMKSLLLEQFQIDGFNNTCGSVLAAVLTVNGIIILYAMRGFKEVEEEDRDRQMRKANDDHIVAASESSKTK</sequence>
<dbReference type="STRING" id="74873.A0A084VL34"/>
<dbReference type="EnsemblMetazoa" id="ASIC006073-RA">
    <property type="protein sequence ID" value="ASIC006073-PA"/>
    <property type="gene ID" value="ASIC006073"/>
</dbReference>
<dbReference type="PANTHER" id="PTHR31792">
    <property type="entry name" value="VACUOLAR ATPASE ASSEMBLY INTEGRAL MEMBRANE PROTEIN VMA21"/>
    <property type="match status" value="1"/>
</dbReference>
<evidence type="ECO:0000256" key="3">
    <source>
        <dbReference type="ARBA" id="ARBA00022989"/>
    </source>
</evidence>
<keyword evidence="3 7" id="KW-1133">Transmembrane helix</keyword>
<feature type="transmembrane region" description="Helical" evidence="7">
    <location>
        <begin position="89"/>
        <end position="108"/>
    </location>
</feature>
<feature type="compositionally biased region" description="Basic and acidic residues" evidence="6">
    <location>
        <begin position="116"/>
        <end position="128"/>
    </location>
</feature>
<proteinExistence type="predicted"/>
<dbReference type="Pfam" id="PF09446">
    <property type="entry name" value="VMA21"/>
    <property type="match status" value="1"/>
</dbReference>
<keyword evidence="10" id="KW-1185">Reference proteome</keyword>
<dbReference type="PANTHER" id="PTHR31792:SF3">
    <property type="entry name" value="VACUOLAR ATPASE ASSEMBLY INTEGRAL MEMBRANE PROTEIN VMA21"/>
    <property type="match status" value="1"/>
</dbReference>
<keyword evidence="4 7" id="KW-0472">Membrane</keyword>
<evidence type="ECO:0000256" key="1">
    <source>
        <dbReference type="ARBA" id="ARBA00022692"/>
    </source>
</evidence>
<gene>
    <name evidence="8" type="ORF">ZHAS_00006073</name>
</gene>
<keyword evidence="5" id="KW-0968">Cytoplasmic vesicle</keyword>
<dbReference type="VEuPathDB" id="VectorBase:ASIS011212"/>
<keyword evidence="2" id="KW-0256">Endoplasmic reticulum</keyword>
<dbReference type="Proteomes" id="UP000030765">
    <property type="component" value="Unassembled WGS sequence"/>
</dbReference>
<feature type="region of interest" description="Disordered" evidence="6">
    <location>
        <begin position="115"/>
        <end position="138"/>
    </location>
</feature>
<dbReference type="AlphaFoldDB" id="A0A084VL34"/>
<evidence type="ECO:0000256" key="7">
    <source>
        <dbReference type="SAM" id="Phobius"/>
    </source>
</evidence>
<dbReference type="EMBL" id="KE524970">
    <property type="protein sequence ID" value="KFB38678.1"/>
    <property type="molecule type" value="Genomic_DNA"/>
</dbReference>
<organism evidence="8">
    <name type="scientific">Anopheles sinensis</name>
    <name type="common">Mosquito</name>
    <dbReference type="NCBI Taxonomy" id="74873"/>
    <lineage>
        <taxon>Eukaryota</taxon>
        <taxon>Metazoa</taxon>
        <taxon>Ecdysozoa</taxon>
        <taxon>Arthropoda</taxon>
        <taxon>Hexapoda</taxon>
        <taxon>Insecta</taxon>
        <taxon>Pterygota</taxon>
        <taxon>Neoptera</taxon>
        <taxon>Endopterygota</taxon>
        <taxon>Diptera</taxon>
        <taxon>Nematocera</taxon>
        <taxon>Culicoidea</taxon>
        <taxon>Culicidae</taxon>
        <taxon>Anophelinae</taxon>
        <taxon>Anopheles</taxon>
    </lineage>
</organism>
<dbReference type="OrthoDB" id="435282at2759"/>
<dbReference type="InterPro" id="IPR019013">
    <property type="entry name" value="Vma21"/>
</dbReference>
<evidence type="ECO:0000256" key="6">
    <source>
        <dbReference type="SAM" id="MobiDB-lite"/>
    </source>
</evidence>
<evidence type="ECO:0000313" key="10">
    <source>
        <dbReference type="Proteomes" id="UP000030765"/>
    </source>
</evidence>
<dbReference type="GO" id="GO:0005789">
    <property type="term" value="C:endoplasmic reticulum membrane"/>
    <property type="evidence" value="ECO:0007669"/>
    <property type="project" value="TreeGrafter"/>
</dbReference>
<dbReference type="GO" id="GO:0031410">
    <property type="term" value="C:cytoplasmic vesicle"/>
    <property type="evidence" value="ECO:0007669"/>
    <property type="project" value="UniProtKB-KW"/>
</dbReference>
<feature type="compositionally biased region" description="Polar residues" evidence="6">
    <location>
        <begin position="10"/>
        <end position="28"/>
    </location>
</feature>
<evidence type="ECO:0000256" key="5">
    <source>
        <dbReference type="ARBA" id="ARBA00023329"/>
    </source>
</evidence>
<reference evidence="8 10" key="1">
    <citation type="journal article" date="2014" name="BMC Genomics">
        <title>Genome sequence of Anopheles sinensis provides insight into genetics basis of mosquito competence for malaria parasites.</title>
        <authorList>
            <person name="Zhou D."/>
            <person name="Zhang D."/>
            <person name="Ding G."/>
            <person name="Shi L."/>
            <person name="Hou Q."/>
            <person name="Ye Y."/>
            <person name="Xu Y."/>
            <person name="Zhou H."/>
            <person name="Xiong C."/>
            <person name="Li S."/>
            <person name="Yu J."/>
            <person name="Hong S."/>
            <person name="Yu X."/>
            <person name="Zou P."/>
            <person name="Chen C."/>
            <person name="Chang X."/>
            <person name="Wang W."/>
            <person name="Lv Y."/>
            <person name="Sun Y."/>
            <person name="Ma L."/>
            <person name="Shen B."/>
            <person name="Zhu C."/>
        </authorList>
    </citation>
    <scope>NUCLEOTIDE SEQUENCE [LARGE SCALE GENOMIC DNA]</scope>
</reference>
<dbReference type="GO" id="GO:0070072">
    <property type="term" value="P:vacuolar proton-transporting V-type ATPase complex assembly"/>
    <property type="evidence" value="ECO:0007669"/>
    <property type="project" value="InterPro"/>
</dbReference>
<feature type="region of interest" description="Disordered" evidence="6">
    <location>
        <begin position="1"/>
        <end position="35"/>
    </location>
</feature>
<reference evidence="9" key="2">
    <citation type="submission" date="2020-05" db="UniProtKB">
        <authorList>
            <consortium name="EnsemblMetazoa"/>
        </authorList>
    </citation>
    <scope>IDENTIFICATION</scope>
</reference>
<evidence type="ECO:0000256" key="4">
    <source>
        <dbReference type="ARBA" id="ARBA00023136"/>
    </source>
</evidence>